<evidence type="ECO:0000256" key="1">
    <source>
        <dbReference type="SAM" id="Phobius"/>
    </source>
</evidence>
<keyword evidence="1" id="KW-0812">Transmembrane</keyword>
<dbReference type="InterPro" id="IPR050708">
    <property type="entry name" value="T6SS_VgrG/RHS"/>
</dbReference>
<protein>
    <submittedName>
        <fullName evidence="2">Unannotated protein</fullName>
    </submittedName>
</protein>
<proteinExistence type="predicted"/>
<dbReference type="EMBL" id="CAEZSU010000087">
    <property type="protein sequence ID" value="CAB4551807.1"/>
    <property type="molecule type" value="Genomic_DNA"/>
</dbReference>
<gene>
    <name evidence="2" type="ORF">UFOPK1495_00922</name>
</gene>
<dbReference type="PANTHER" id="PTHR32305:SF15">
    <property type="entry name" value="PROTEIN RHSA-RELATED"/>
    <property type="match status" value="1"/>
</dbReference>
<feature type="transmembrane region" description="Helical" evidence="1">
    <location>
        <begin position="1335"/>
        <end position="1358"/>
    </location>
</feature>
<keyword evidence="1" id="KW-0472">Membrane</keyword>
<dbReference type="InterPro" id="IPR022385">
    <property type="entry name" value="Rhs_assc_core"/>
</dbReference>
<keyword evidence="1" id="KW-1133">Transmembrane helix</keyword>
<feature type="transmembrane region" description="Helical" evidence="1">
    <location>
        <begin position="1364"/>
        <end position="1382"/>
    </location>
</feature>
<organism evidence="2">
    <name type="scientific">freshwater metagenome</name>
    <dbReference type="NCBI Taxonomy" id="449393"/>
    <lineage>
        <taxon>unclassified sequences</taxon>
        <taxon>metagenomes</taxon>
        <taxon>ecological metagenomes</taxon>
    </lineage>
</organism>
<feature type="transmembrane region" description="Helical" evidence="1">
    <location>
        <begin position="1310"/>
        <end position="1328"/>
    </location>
</feature>
<dbReference type="NCBIfam" id="TIGR03696">
    <property type="entry name" value="Rhs_assc_core"/>
    <property type="match status" value="1"/>
</dbReference>
<accession>A0A6J6CKG2</accession>
<sequence>MRRRFAISTVAIGLSLALLASACSSDSNRNAAAGEAGDPTALAALPAGTGSGERVPLYFGAVVTPSSWVSSSLSPTLSVPGGTGAWTFTLSDLSDGKSAFGTKTYSETGNSTRVPLGAGLQQGNVYTWKATSDGQNPVGGSFSVDLQMPGVQQIDSVGGVNVSLSSGEASIAWSSHAMGAVPGTVGFGVQYQGSNAAEPGLPAGWSLQAASSSEYQRIVLAEDGSVGLVSTNGMVSNYRESAGGALTPVQLGSGDLNSNGLAPVLIKNDDGTFSVTTKSSTSVFAVDGTSNIAYLSSISSEGNPVLGQKWSGGRIQSVSDPVSGRAVTFVYGGGDCPKPASGFVAAPNGMLCQVKFWDGSTSAVYYVDVPGIGASIGRLVDFPEAKGDGANVFDIAYDAVGRVARTRSPLVAVAAASNVIASTDEQFWTAVTYTPEGRVKSMTEPAPTVGATRCTRTYDYPSAQSTSVTDSCFGGQIMSILYDPTTFFTISATNAAGLTLKNEWDFASGQLLSSTDYSGLTTVNRYEGGNISQSWGPTKGAISEAQSTLREYDQSFAQSAEGIAMVGLDATYWPNENNAGGNSVQELGPQLNGVIVPSLTVNWPSSPAGNNGGWSGLMTGALEVKTEGSYRIASGNSDAQVRVNNVLCVDGACDAMPLSKGRHSIRVDLLSSTSEASMDITWSGPDTGGVSQSIPTSALRPQYGYVTTTKVNDPQATRAISENVSRSSYEAPASGRISSRVNQAGSKMTFAYEGNKSGSGAWQRQTAVTSATGASYTYTYWGDKESVKSACPGAKAANQAGGSKSVSAPGVDGGAGPTTTKWFDAAGRVVATQAPGGAIACVTFGKGGQLASTEVIGMGSTQKAVTNYAVGGNPLILETTETDGDVVTTTRIEKDLLARVVRSVDRFGVETNYVYDQRTGGVATTTTTAPGAVPVLESNTYDARGWLIATAVNGRTTSTMTYNADGTVASVTYGNGAKSVVGYNEQNRAVSLQWSTPSGAFASTREISSGGNISTETLSAPSGSSTFSYSRDSNNRLSATSVTAGLVPAAKSWAWTFDDASNRLSQKVITNGAVTGDYVYAYNSASQLTSTSDPAASAGITYDDRGNATKIGPDSFTYDNANRLVSSTDGTMTVGYELGVDGVVIAKTTTGGQGAGTIQFSASGVLLDGDAKPMNQQIDLPLGVTMTFPLSSASPAQWQFTTLGGDLFFVTDDAGALKGTAQAFDPYGQVLTAPNPAQPSLPNTTFEAATGNETEALKTPYQLMGARVYIPALGRFAQLDPVIGGSANGYDYANQDPIANSDPSGNQTDSWLATGLTALASCALAALVPAYSALVGVLAGAAVGAVVAGVSIAIEFAITGETDFSGVRIGLSILAGAAGGGIRGRIQWSRAQNRAAGNPAAPAAAQPPALPRQNLREPFQTYYTDQYARGLAEYNNQANPLLTGQLLFGIVETNAARAAARAAEYADRYAIVRTNGFIRYFNRRMQQRAMIGVGRSTVGSSAAGNSVRGSGDLGSVGSFFD</sequence>
<evidence type="ECO:0000313" key="2">
    <source>
        <dbReference type="EMBL" id="CAB4551807.1"/>
    </source>
</evidence>
<dbReference type="Gene3D" id="2.180.10.10">
    <property type="entry name" value="RHS repeat-associated core"/>
    <property type="match status" value="2"/>
</dbReference>
<reference evidence="2" key="1">
    <citation type="submission" date="2020-05" db="EMBL/GenBank/DDBJ databases">
        <authorList>
            <person name="Chiriac C."/>
            <person name="Salcher M."/>
            <person name="Ghai R."/>
            <person name="Kavagutti S V."/>
        </authorList>
    </citation>
    <scope>NUCLEOTIDE SEQUENCE</scope>
</reference>
<dbReference type="PROSITE" id="PS51257">
    <property type="entry name" value="PROKAR_LIPOPROTEIN"/>
    <property type="match status" value="1"/>
</dbReference>
<dbReference type="PANTHER" id="PTHR32305">
    <property type="match status" value="1"/>
</dbReference>
<name>A0A6J6CKG2_9ZZZZ</name>